<feature type="chain" id="PRO_5015490764" description="Pyrrolo-quinoline quinone repeat domain-containing protein" evidence="1">
    <location>
        <begin position="22"/>
        <end position="395"/>
    </location>
</feature>
<dbReference type="RefSeq" id="WP_104716157.1">
    <property type="nucleotide sequence ID" value="NZ_PTRA01000011.1"/>
</dbReference>
<dbReference type="Gene3D" id="2.130.10.10">
    <property type="entry name" value="YVTN repeat-like/Quinoprotein amine dehydrogenase"/>
    <property type="match status" value="2"/>
</dbReference>
<dbReference type="PANTHER" id="PTHR34512">
    <property type="entry name" value="CELL SURFACE PROTEIN"/>
    <property type="match status" value="1"/>
</dbReference>
<feature type="domain" description="Pyrrolo-quinoline quinone repeat" evidence="2">
    <location>
        <begin position="274"/>
        <end position="365"/>
    </location>
</feature>
<evidence type="ECO:0000256" key="1">
    <source>
        <dbReference type="SAM" id="SignalP"/>
    </source>
</evidence>
<proteinExistence type="predicted"/>
<name>A0A2S7IEX6_9BACT</name>
<dbReference type="InterPro" id="IPR011047">
    <property type="entry name" value="Quinoprotein_ADH-like_sf"/>
</dbReference>
<gene>
    <name evidence="3" type="ORF">C5O19_25260</name>
</gene>
<accession>A0A2S7IEX6</accession>
<dbReference type="EMBL" id="PTRA01000011">
    <property type="protein sequence ID" value="PQA53001.1"/>
    <property type="molecule type" value="Genomic_DNA"/>
</dbReference>
<dbReference type="InterPro" id="IPR015943">
    <property type="entry name" value="WD40/YVTN_repeat-like_dom_sf"/>
</dbReference>
<dbReference type="SMART" id="SM00564">
    <property type="entry name" value="PQQ"/>
    <property type="match status" value="5"/>
</dbReference>
<dbReference type="Pfam" id="PF13360">
    <property type="entry name" value="PQQ_2"/>
    <property type="match status" value="3"/>
</dbReference>
<evidence type="ECO:0000313" key="3">
    <source>
        <dbReference type="EMBL" id="PQA53001.1"/>
    </source>
</evidence>
<evidence type="ECO:0000313" key="4">
    <source>
        <dbReference type="Proteomes" id="UP000239590"/>
    </source>
</evidence>
<dbReference type="InterPro" id="IPR002372">
    <property type="entry name" value="PQQ_rpt_dom"/>
</dbReference>
<feature type="domain" description="Pyrrolo-quinoline quinone repeat" evidence="2">
    <location>
        <begin position="33"/>
        <end position="106"/>
    </location>
</feature>
<feature type="signal peptide" evidence="1">
    <location>
        <begin position="1"/>
        <end position="21"/>
    </location>
</feature>
<dbReference type="InterPro" id="IPR018391">
    <property type="entry name" value="PQQ_b-propeller_rpt"/>
</dbReference>
<dbReference type="PROSITE" id="PS51257">
    <property type="entry name" value="PROKAR_LIPOPROTEIN"/>
    <property type="match status" value="1"/>
</dbReference>
<keyword evidence="1" id="KW-0732">Signal</keyword>
<dbReference type="Proteomes" id="UP000239590">
    <property type="component" value="Unassembled WGS sequence"/>
</dbReference>
<protein>
    <recommendedName>
        <fullName evidence="2">Pyrrolo-quinoline quinone repeat domain-containing protein</fullName>
    </recommendedName>
</protein>
<feature type="domain" description="Pyrrolo-quinoline quinone repeat" evidence="2">
    <location>
        <begin position="129"/>
        <end position="181"/>
    </location>
</feature>
<dbReference type="OrthoDB" id="7012117at2"/>
<dbReference type="AlphaFoldDB" id="A0A2S7IEX6"/>
<evidence type="ECO:0000259" key="2">
    <source>
        <dbReference type="Pfam" id="PF13360"/>
    </source>
</evidence>
<organism evidence="3 4">
    <name type="scientific">Siphonobacter curvatus</name>
    <dbReference type="NCBI Taxonomy" id="2094562"/>
    <lineage>
        <taxon>Bacteria</taxon>
        <taxon>Pseudomonadati</taxon>
        <taxon>Bacteroidota</taxon>
        <taxon>Cytophagia</taxon>
        <taxon>Cytophagales</taxon>
        <taxon>Cytophagaceae</taxon>
        <taxon>Siphonobacter</taxon>
    </lineage>
</organism>
<dbReference type="SUPFAM" id="SSF50998">
    <property type="entry name" value="Quinoprotein alcohol dehydrogenase-like"/>
    <property type="match status" value="1"/>
</dbReference>
<sequence>MKFFSAVFLVIALCCAFSACKKDNSPVEVEAEPATNQTVFMSDFDGGIYAFNAQTGEALWEKHVDNAVRDGFVVTNKLAYVPKHDDSIEAYDVNTGEMKWQVKLEEASFFSNNVIVIDGILCTSGHNYLIGLDATTGQQKWRVNSFSGGNLYAKDGMLYVESGPELTAIEASSGSIKWRLAHEKYPQVPYWMDETLYGYATVSERDSSSYQHPFKIHPFIISFDLKKGTLALNQRIPDKYHPGRLFATSPDRVFISYGATSPGRLSSWSKKGMELMWDVPITLAIGFPSPFYSQSYLYTGNEQGILYRISEKSGEFQELCRLPGRIGSSPVVANGVIYVGSGDTETVVEQLYAIEEATGKVKWSVPIKGWIAKVSPVVLDSNGKMHYYSASAMPK</sequence>
<keyword evidence="4" id="KW-1185">Reference proteome</keyword>
<comment type="caution">
    <text evidence="3">The sequence shown here is derived from an EMBL/GenBank/DDBJ whole genome shotgun (WGS) entry which is preliminary data.</text>
</comment>
<reference evidence="4" key="1">
    <citation type="submission" date="2018-02" db="EMBL/GenBank/DDBJ databases">
        <title>Genome sequencing of Solimonas sp. HR-BB.</title>
        <authorList>
            <person name="Lee Y."/>
            <person name="Jeon C.O."/>
        </authorList>
    </citation>
    <scope>NUCLEOTIDE SEQUENCE [LARGE SCALE GENOMIC DNA]</scope>
    <source>
        <strain evidence="4">HR-U</strain>
    </source>
</reference>
<dbReference type="PANTHER" id="PTHR34512:SF30">
    <property type="entry name" value="OUTER MEMBRANE PROTEIN ASSEMBLY FACTOR BAMB"/>
    <property type="match status" value="1"/>
</dbReference>